<dbReference type="Gene3D" id="4.10.240.10">
    <property type="entry name" value="Zn(2)-C6 fungal-type DNA-binding domain"/>
    <property type="match status" value="1"/>
</dbReference>
<comment type="caution">
    <text evidence="9">The sequence shown here is derived from an EMBL/GenBank/DDBJ whole genome shotgun (WGS) entry which is preliminary data.</text>
</comment>
<evidence type="ECO:0000256" key="6">
    <source>
        <dbReference type="ARBA" id="ARBA00038145"/>
    </source>
</evidence>
<dbReference type="PANTHER" id="PTHR22842:SF3">
    <property type="entry name" value="WD REPEAT DOMAIN-CONTAINING PROTEIN 83"/>
    <property type="match status" value="1"/>
</dbReference>
<dbReference type="CDD" id="cd00067">
    <property type="entry name" value="GAL4"/>
    <property type="match status" value="1"/>
</dbReference>
<keyword evidence="5" id="KW-0539">Nucleus</keyword>
<evidence type="ECO:0000256" key="5">
    <source>
        <dbReference type="ARBA" id="ARBA00023242"/>
    </source>
</evidence>
<dbReference type="PROSITE" id="PS00463">
    <property type="entry name" value="ZN2_CY6_FUNGAL_1"/>
    <property type="match status" value="1"/>
</dbReference>
<dbReference type="PROSITE" id="PS50294">
    <property type="entry name" value="WD_REPEATS_REGION"/>
    <property type="match status" value="2"/>
</dbReference>
<protein>
    <recommendedName>
        <fullName evidence="8">Zn(2)-C6 fungal-type domain-containing protein</fullName>
    </recommendedName>
</protein>
<dbReference type="GO" id="GO:0000398">
    <property type="term" value="P:mRNA splicing, via spliceosome"/>
    <property type="evidence" value="ECO:0007669"/>
    <property type="project" value="TreeGrafter"/>
</dbReference>
<feature type="repeat" description="WD" evidence="7">
    <location>
        <begin position="224"/>
        <end position="257"/>
    </location>
</feature>
<comment type="subcellular location">
    <subcellularLocation>
        <location evidence="1">Cytoplasm</location>
    </subcellularLocation>
</comment>
<dbReference type="InterPro" id="IPR015943">
    <property type="entry name" value="WD40/YVTN_repeat-like_dom_sf"/>
</dbReference>
<dbReference type="PROSITE" id="PS50048">
    <property type="entry name" value="ZN2_CY6_FUNGAL_2"/>
    <property type="match status" value="1"/>
</dbReference>
<keyword evidence="10" id="KW-1185">Reference proteome</keyword>
<dbReference type="SMART" id="SM00066">
    <property type="entry name" value="GAL4"/>
    <property type="match status" value="1"/>
</dbReference>
<evidence type="ECO:0000256" key="4">
    <source>
        <dbReference type="ARBA" id="ARBA00022737"/>
    </source>
</evidence>
<dbReference type="GO" id="GO:0005737">
    <property type="term" value="C:cytoplasm"/>
    <property type="evidence" value="ECO:0007669"/>
    <property type="project" value="UniProtKB-SubCell"/>
</dbReference>
<dbReference type="SUPFAM" id="SSF50978">
    <property type="entry name" value="WD40 repeat-like"/>
    <property type="match status" value="1"/>
</dbReference>
<name>A0AAD9MC38_9PEZI</name>
<evidence type="ECO:0000313" key="10">
    <source>
        <dbReference type="Proteomes" id="UP001217918"/>
    </source>
</evidence>
<dbReference type="Pfam" id="PF00172">
    <property type="entry name" value="Zn_clus"/>
    <property type="match status" value="1"/>
</dbReference>
<dbReference type="InterPro" id="IPR051980">
    <property type="entry name" value="WD_repeat_MORG1"/>
</dbReference>
<organism evidence="9 10">
    <name type="scientific">Phyllachora maydis</name>
    <dbReference type="NCBI Taxonomy" id="1825666"/>
    <lineage>
        <taxon>Eukaryota</taxon>
        <taxon>Fungi</taxon>
        <taxon>Dikarya</taxon>
        <taxon>Ascomycota</taxon>
        <taxon>Pezizomycotina</taxon>
        <taxon>Sordariomycetes</taxon>
        <taxon>Sordariomycetidae</taxon>
        <taxon>Phyllachorales</taxon>
        <taxon>Phyllachoraceae</taxon>
        <taxon>Phyllachora</taxon>
    </lineage>
</organism>
<feature type="domain" description="Zn(2)-C6 fungal-type" evidence="8">
    <location>
        <begin position="174"/>
        <end position="204"/>
    </location>
</feature>
<dbReference type="GO" id="GO:0000981">
    <property type="term" value="F:DNA-binding transcription factor activity, RNA polymerase II-specific"/>
    <property type="evidence" value="ECO:0007669"/>
    <property type="project" value="InterPro"/>
</dbReference>
<dbReference type="AlphaFoldDB" id="A0AAD9MC38"/>
<evidence type="ECO:0000256" key="1">
    <source>
        <dbReference type="ARBA" id="ARBA00004496"/>
    </source>
</evidence>
<dbReference type="Pfam" id="PF00400">
    <property type="entry name" value="WD40"/>
    <property type="match status" value="3"/>
</dbReference>
<dbReference type="InterPro" id="IPR036864">
    <property type="entry name" value="Zn2-C6_fun-type_DNA-bd_sf"/>
</dbReference>
<dbReference type="Gene3D" id="2.130.10.10">
    <property type="entry name" value="YVTN repeat-like/Quinoprotein amine dehydrogenase"/>
    <property type="match status" value="1"/>
</dbReference>
<keyword evidence="4" id="KW-0677">Repeat</keyword>
<dbReference type="InterPro" id="IPR036322">
    <property type="entry name" value="WD40_repeat_dom_sf"/>
</dbReference>
<evidence type="ECO:0000256" key="2">
    <source>
        <dbReference type="ARBA" id="ARBA00022490"/>
    </source>
</evidence>
<sequence length="573" mass="61141">MWVVGQTGGIGKYTAAPPERYVTYDIHKEKIRGFASSYSGSIVKWNAIPHESGWGQDTCLYPYGADTQELPEHVLQCSTQSDGDMISRNHEQFRTPVSAGPPEVMPVKDALGPKIWTGTHFLPRFVRQAEVPGEGLCYFYDDGSYCKTIIEGEQVNAHWGVTKAGKPRKRLAVACVTCREKKIKCDPDYPRCVQCEKFGRVCKYQSAPRGAGDMNFPGKPLAQLLGAHGPVHAVSYSASPGTYILTGSADRSIRLYNPSAPAVSGSEPEGSIPEGRLIQTYAAHGYEVLSLAVAGDNARFASAGGDRSVFLWDVATAQTTRRFAGHGSRVNSVAFGGADDALVVSGGFDTAVRIWDAKSGGPTPVMALTDARDAVSSVAVAGVEVVAASVDGRVRSYDVRMGRVTTDVVGASVTAVCLARDAKTALVAALDSKLRLMDRARGTCLQTYEHPGWRNEELRVQAVMGGKESFVVAGDELTAGENEEADKSEGGGKNMGKIWAWDLLTGKLVSTLRVPWGPAGSGAQKKVVGRDGREKERKNIVTCLAWRDGGFGNQFCAGGTSGNVMVFGSASSP</sequence>
<evidence type="ECO:0000256" key="3">
    <source>
        <dbReference type="ARBA" id="ARBA00022574"/>
    </source>
</evidence>
<comment type="similarity">
    <text evidence="6">Belongs to the WD repeat MORG1 family.</text>
</comment>
<dbReference type="SUPFAM" id="SSF57701">
    <property type="entry name" value="Zn2/Cys6 DNA-binding domain"/>
    <property type="match status" value="1"/>
</dbReference>
<dbReference type="GO" id="GO:0071013">
    <property type="term" value="C:catalytic step 2 spliceosome"/>
    <property type="evidence" value="ECO:0007669"/>
    <property type="project" value="TreeGrafter"/>
</dbReference>
<dbReference type="EMBL" id="JAQQPM010000003">
    <property type="protein sequence ID" value="KAK2069525.1"/>
    <property type="molecule type" value="Genomic_DNA"/>
</dbReference>
<dbReference type="Proteomes" id="UP001217918">
    <property type="component" value="Unassembled WGS sequence"/>
</dbReference>
<keyword evidence="3 7" id="KW-0853">WD repeat</keyword>
<dbReference type="PROSITE" id="PS50082">
    <property type="entry name" value="WD_REPEATS_2"/>
    <property type="match status" value="3"/>
</dbReference>
<keyword evidence="2" id="KW-0963">Cytoplasm</keyword>
<dbReference type="SMART" id="SM00320">
    <property type="entry name" value="WD40"/>
    <property type="match status" value="6"/>
</dbReference>
<evidence type="ECO:0000259" key="8">
    <source>
        <dbReference type="PROSITE" id="PS50048"/>
    </source>
</evidence>
<dbReference type="InterPro" id="IPR001138">
    <property type="entry name" value="Zn2Cys6_DnaBD"/>
</dbReference>
<gene>
    <name evidence="9" type="ORF">P8C59_004099</name>
</gene>
<dbReference type="InterPro" id="IPR001680">
    <property type="entry name" value="WD40_rpt"/>
</dbReference>
<dbReference type="GO" id="GO:0008270">
    <property type="term" value="F:zinc ion binding"/>
    <property type="evidence" value="ECO:0007669"/>
    <property type="project" value="InterPro"/>
</dbReference>
<dbReference type="PROSITE" id="PS00678">
    <property type="entry name" value="WD_REPEATS_1"/>
    <property type="match status" value="1"/>
</dbReference>
<dbReference type="InterPro" id="IPR019775">
    <property type="entry name" value="WD40_repeat_CS"/>
</dbReference>
<feature type="repeat" description="WD" evidence="7">
    <location>
        <begin position="323"/>
        <end position="365"/>
    </location>
</feature>
<accession>A0AAD9MC38</accession>
<evidence type="ECO:0000256" key="7">
    <source>
        <dbReference type="PROSITE-ProRule" id="PRU00221"/>
    </source>
</evidence>
<reference evidence="9" key="1">
    <citation type="journal article" date="2023" name="Mol. Plant Microbe Interact.">
        <title>Elucidating the Obligate Nature and Biological Capacity of an Invasive Fungal Corn Pathogen.</title>
        <authorList>
            <person name="MacCready J.S."/>
            <person name="Roggenkamp E.M."/>
            <person name="Gdanetz K."/>
            <person name="Chilvers M.I."/>
        </authorList>
    </citation>
    <scope>NUCLEOTIDE SEQUENCE</scope>
    <source>
        <strain evidence="9">PM02</strain>
    </source>
</reference>
<proteinExistence type="inferred from homology"/>
<dbReference type="PANTHER" id="PTHR22842">
    <property type="entry name" value="WD40 REPEAT PROTEIN"/>
    <property type="match status" value="1"/>
</dbReference>
<evidence type="ECO:0000313" key="9">
    <source>
        <dbReference type="EMBL" id="KAK2069525.1"/>
    </source>
</evidence>
<feature type="repeat" description="WD" evidence="7">
    <location>
        <begin position="281"/>
        <end position="322"/>
    </location>
</feature>